<dbReference type="InterPro" id="IPR036866">
    <property type="entry name" value="RibonucZ/Hydroxyglut_hydro"/>
</dbReference>
<sequence>MKLTIIGTGGMVPTKKTNPSAFLLEAGGKRILLDCGYGAMRRMAELGIDLQSIDAVCVTHFHGDHAGEAFGLINVRLVDDQHRTFARNGSLQRLRHKHLVMIGPKTLERRFEAWRKIFWLEPNEQYPVAWREGIGTSKIGPISITTFPVAHVPYFDSVGFIITHQGKRLVYTGDIGSSHPFADLVDKLKGVDLLMIEGSWVKHRSPNHFSMAQVEELAQAANVKTVLVVHTNPENRKTVKRYLCGKKQFLFAELGMKVTV</sequence>
<comment type="caution">
    <text evidence="2">The sequence shown here is derived from an EMBL/GenBank/DDBJ whole genome shotgun (WGS) entry which is preliminary data.</text>
</comment>
<proteinExistence type="predicted"/>
<organism evidence="2 3">
    <name type="scientific">Candidatus Falkowbacteria bacterium RIFOXYA2_FULL_47_9</name>
    <dbReference type="NCBI Taxonomy" id="1797995"/>
    <lineage>
        <taxon>Bacteria</taxon>
        <taxon>Candidatus Falkowiibacteriota</taxon>
    </lineage>
</organism>
<evidence type="ECO:0000313" key="3">
    <source>
        <dbReference type="Proteomes" id="UP000178925"/>
    </source>
</evidence>
<dbReference type="PANTHER" id="PTHR46018:SF2">
    <property type="entry name" value="ZINC PHOSPHODIESTERASE ELAC PROTEIN 1"/>
    <property type="match status" value="1"/>
</dbReference>
<protein>
    <recommendedName>
        <fullName evidence="1">Metallo-beta-lactamase domain-containing protein</fullName>
    </recommendedName>
</protein>
<accession>A0A1F5SL37</accession>
<dbReference type="Gene3D" id="3.60.15.10">
    <property type="entry name" value="Ribonuclease Z/Hydroxyacylglutathione hydrolase-like"/>
    <property type="match status" value="1"/>
</dbReference>
<dbReference type="PANTHER" id="PTHR46018">
    <property type="entry name" value="ZINC PHOSPHODIESTERASE ELAC PROTEIN 1"/>
    <property type="match status" value="1"/>
</dbReference>
<dbReference type="SUPFAM" id="SSF56281">
    <property type="entry name" value="Metallo-hydrolase/oxidoreductase"/>
    <property type="match status" value="1"/>
</dbReference>
<dbReference type="InterPro" id="IPR001279">
    <property type="entry name" value="Metallo-B-lactamas"/>
</dbReference>
<dbReference type="AlphaFoldDB" id="A0A1F5SL37"/>
<feature type="domain" description="Metallo-beta-lactamase" evidence="1">
    <location>
        <begin position="18"/>
        <end position="230"/>
    </location>
</feature>
<dbReference type="SMART" id="SM00849">
    <property type="entry name" value="Lactamase_B"/>
    <property type="match status" value="1"/>
</dbReference>
<dbReference type="GO" id="GO:0042781">
    <property type="term" value="F:3'-tRNA processing endoribonuclease activity"/>
    <property type="evidence" value="ECO:0007669"/>
    <property type="project" value="TreeGrafter"/>
</dbReference>
<gene>
    <name evidence="2" type="ORF">A2242_04585</name>
</gene>
<dbReference type="EMBL" id="MFGC01000025">
    <property type="protein sequence ID" value="OGF27369.1"/>
    <property type="molecule type" value="Genomic_DNA"/>
</dbReference>
<dbReference type="Proteomes" id="UP000178925">
    <property type="component" value="Unassembled WGS sequence"/>
</dbReference>
<dbReference type="Pfam" id="PF23023">
    <property type="entry name" value="Anti-Pycsar_Apyc1"/>
    <property type="match status" value="1"/>
</dbReference>
<evidence type="ECO:0000313" key="2">
    <source>
        <dbReference type="EMBL" id="OGF27369.1"/>
    </source>
</evidence>
<name>A0A1F5SL37_9BACT</name>
<dbReference type="CDD" id="cd16272">
    <property type="entry name" value="RNaseZ_MBL-fold"/>
    <property type="match status" value="1"/>
</dbReference>
<dbReference type="STRING" id="1797995.A2242_04585"/>
<reference evidence="2 3" key="1">
    <citation type="journal article" date="2016" name="Nat. Commun.">
        <title>Thousands of microbial genomes shed light on interconnected biogeochemical processes in an aquifer system.</title>
        <authorList>
            <person name="Anantharaman K."/>
            <person name="Brown C.T."/>
            <person name="Hug L.A."/>
            <person name="Sharon I."/>
            <person name="Castelle C.J."/>
            <person name="Probst A.J."/>
            <person name="Thomas B.C."/>
            <person name="Singh A."/>
            <person name="Wilkins M.J."/>
            <person name="Karaoz U."/>
            <person name="Brodie E.L."/>
            <person name="Williams K.H."/>
            <person name="Hubbard S.S."/>
            <person name="Banfield J.F."/>
        </authorList>
    </citation>
    <scope>NUCLEOTIDE SEQUENCE [LARGE SCALE GENOMIC DNA]</scope>
</reference>
<evidence type="ECO:0000259" key="1">
    <source>
        <dbReference type="SMART" id="SM00849"/>
    </source>
</evidence>